<dbReference type="CDD" id="cd00519">
    <property type="entry name" value="Lipase_3"/>
    <property type="match status" value="1"/>
</dbReference>
<evidence type="ECO:0000256" key="2">
    <source>
        <dbReference type="ARBA" id="ARBA00022801"/>
    </source>
</evidence>
<keyword evidence="4 5" id="KW-0443">Lipid metabolism</keyword>
<dbReference type="SUPFAM" id="SSF53474">
    <property type="entry name" value="alpha/beta-Hydrolases"/>
    <property type="match status" value="1"/>
</dbReference>
<reference evidence="7 8" key="1">
    <citation type="submission" date="2024-01" db="EMBL/GenBank/DDBJ databases">
        <title>The genomes of 5 underutilized Papilionoideae crops provide insights into root nodulation and disease resistanc.</title>
        <authorList>
            <person name="Yuan L."/>
        </authorList>
    </citation>
    <scope>NUCLEOTIDE SEQUENCE [LARGE SCALE GENOMIC DNA]</scope>
    <source>
        <strain evidence="7">ZHUSHIDOU_FW_LH</strain>
        <tissue evidence="7">Leaf</tissue>
    </source>
</reference>
<feature type="domain" description="Fungal lipase-type" evidence="6">
    <location>
        <begin position="164"/>
        <end position="324"/>
    </location>
</feature>
<dbReference type="GO" id="GO:0008970">
    <property type="term" value="F:phospholipase A1 activity"/>
    <property type="evidence" value="ECO:0007669"/>
    <property type="project" value="UniProtKB-UniRule"/>
</dbReference>
<dbReference type="PANTHER" id="PTHR31828:SF1">
    <property type="entry name" value="PHOSPHOLIPASE A1-IIGAMMA"/>
    <property type="match status" value="1"/>
</dbReference>
<dbReference type="InterPro" id="IPR033556">
    <property type="entry name" value="PLA"/>
</dbReference>
<dbReference type="Proteomes" id="UP001372338">
    <property type="component" value="Unassembled WGS sequence"/>
</dbReference>
<evidence type="ECO:0000256" key="4">
    <source>
        <dbReference type="ARBA" id="ARBA00023098"/>
    </source>
</evidence>
<organism evidence="7 8">
    <name type="scientific">Crotalaria pallida</name>
    <name type="common">Smooth rattlebox</name>
    <name type="synonym">Crotalaria striata</name>
    <dbReference type="NCBI Taxonomy" id="3830"/>
    <lineage>
        <taxon>Eukaryota</taxon>
        <taxon>Viridiplantae</taxon>
        <taxon>Streptophyta</taxon>
        <taxon>Embryophyta</taxon>
        <taxon>Tracheophyta</taxon>
        <taxon>Spermatophyta</taxon>
        <taxon>Magnoliopsida</taxon>
        <taxon>eudicotyledons</taxon>
        <taxon>Gunneridae</taxon>
        <taxon>Pentapetalae</taxon>
        <taxon>rosids</taxon>
        <taxon>fabids</taxon>
        <taxon>Fabales</taxon>
        <taxon>Fabaceae</taxon>
        <taxon>Papilionoideae</taxon>
        <taxon>50 kb inversion clade</taxon>
        <taxon>genistoids sensu lato</taxon>
        <taxon>core genistoids</taxon>
        <taxon>Crotalarieae</taxon>
        <taxon>Crotalaria</taxon>
    </lineage>
</organism>
<dbReference type="GO" id="GO:0005737">
    <property type="term" value="C:cytoplasm"/>
    <property type="evidence" value="ECO:0007669"/>
    <property type="project" value="UniProtKB-ARBA"/>
</dbReference>
<evidence type="ECO:0000259" key="6">
    <source>
        <dbReference type="Pfam" id="PF01764"/>
    </source>
</evidence>
<comment type="function">
    <text evidence="5">Acylhydrolase that catalyzes the hydrolysis of phospholipids at the sn-1 position.</text>
</comment>
<evidence type="ECO:0000313" key="8">
    <source>
        <dbReference type="Proteomes" id="UP001372338"/>
    </source>
</evidence>
<proteinExistence type="inferred from homology"/>
<dbReference type="EMBL" id="JAYWIO010000008">
    <property type="protein sequence ID" value="KAK7246377.1"/>
    <property type="molecule type" value="Genomic_DNA"/>
</dbReference>
<dbReference type="InterPro" id="IPR029058">
    <property type="entry name" value="AB_hydrolase_fold"/>
</dbReference>
<comment type="similarity">
    <text evidence="1 5">Belongs to the AB hydrolase superfamily. Lipase family.</text>
</comment>
<keyword evidence="3 5" id="KW-0442">Lipid degradation</keyword>
<keyword evidence="8" id="KW-1185">Reference proteome</keyword>
<dbReference type="AlphaFoldDB" id="A0AAN9HSH0"/>
<dbReference type="Gene3D" id="3.40.50.1820">
    <property type="entry name" value="alpha/beta hydrolase"/>
    <property type="match status" value="1"/>
</dbReference>
<dbReference type="GO" id="GO:0016042">
    <property type="term" value="P:lipid catabolic process"/>
    <property type="evidence" value="ECO:0007669"/>
    <property type="project" value="UniProtKB-UniRule"/>
</dbReference>
<keyword evidence="2 5" id="KW-0378">Hydrolase</keyword>
<dbReference type="PANTHER" id="PTHR31828">
    <property type="entry name" value="PHOSPHOLIPASE A1-IIGAMMA"/>
    <property type="match status" value="1"/>
</dbReference>
<accession>A0AAN9HSH0</accession>
<evidence type="ECO:0000256" key="3">
    <source>
        <dbReference type="ARBA" id="ARBA00022963"/>
    </source>
</evidence>
<name>A0AAN9HSH0_CROPI</name>
<dbReference type="Pfam" id="PF01764">
    <property type="entry name" value="Lipase_3"/>
    <property type="match status" value="1"/>
</dbReference>
<evidence type="ECO:0000313" key="7">
    <source>
        <dbReference type="EMBL" id="KAK7246377.1"/>
    </source>
</evidence>
<dbReference type="EC" id="3.1.1.-" evidence="5"/>
<evidence type="ECO:0000256" key="5">
    <source>
        <dbReference type="RuleBase" id="RU367093"/>
    </source>
</evidence>
<dbReference type="FunFam" id="3.40.50.1820:FF:000065">
    <property type="entry name" value="Phospholipase A1-II 3"/>
    <property type="match status" value="1"/>
</dbReference>
<sequence length="430" mass="48933">MKTKASDTITRFICCLNKNKNKKKKEMEEEDHIIANNWQQLSGKNHWKGLLDPLDIDLRRYIIHYGEMAQATYDAFNTQKASKFAGSSKYAKKHFFSKVALENGNPFKYVVTKFLYATSSIPLPDAFIIKSLSREAWSKESNWIGFVAVATDEGRDALGRRDIVIAWRGTVQTLEWINDLEFILVPAPEVFGKNTDPKVHQGWYSIYTSEDPRSLFNKTSARSQVLSEVRRLVKLFEGEELSITVTGHSLGAAIATLNAVDIVANRYNKPSDDHSANPAPVTAFVFASPRVGDSNFEKVFYEYKELRTLRVRNEFDIVPNYPLVGYADMGEELKIDTRKSKYLKNPGNPSSFHNLECYLHGVAGTQGSNNEGFKLEVNRDIALVNKAIDALKDEYLVPVSWWIEKNKGMVQQEDGSWKFMDHEVDIEDSF</sequence>
<comment type="caution">
    <text evidence="7">The sequence shown here is derived from an EMBL/GenBank/DDBJ whole genome shotgun (WGS) entry which is preliminary data.</text>
</comment>
<evidence type="ECO:0000256" key="1">
    <source>
        <dbReference type="ARBA" id="ARBA00010701"/>
    </source>
</evidence>
<protein>
    <recommendedName>
        <fullName evidence="5">Phospholipase A1</fullName>
        <ecNumber evidence="5">3.1.1.-</ecNumber>
    </recommendedName>
</protein>
<dbReference type="InterPro" id="IPR002921">
    <property type="entry name" value="Fungal_lipase-type"/>
</dbReference>
<gene>
    <name evidence="7" type="ORF">RIF29_41245</name>
</gene>